<protein>
    <recommendedName>
        <fullName evidence="1">Glycosyltransferase 61 catalytic domain-containing protein</fullName>
    </recommendedName>
</protein>
<dbReference type="EMBL" id="CP013926">
    <property type="protein sequence ID" value="AMJ75775.1"/>
    <property type="molecule type" value="Genomic_DNA"/>
</dbReference>
<evidence type="ECO:0000313" key="2">
    <source>
        <dbReference type="EMBL" id="AMJ75775.1"/>
    </source>
</evidence>
<dbReference type="Pfam" id="PF04577">
    <property type="entry name" value="Glyco_transf_61"/>
    <property type="match status" value="1"/>
</dbReference>
<proteinExistence type="predicted"/>
<gene>
    <name evidence="2" type="ORF">AVL57_18500</name>
</gene>
<dbReference type="InterPro" id="IPR049625">
    <property type="entry name" value="Glyco_transf_61_cat"/>
</dbReference>
<dbReference type="RefSeq" id="WP_057795851.1">
    <property type="nucleotide sequence ID" value="NZ_CP013926.1"/>
</dbReference>
<evidence type="ECO:0000313" key="3">
    <source>
        <dbReference type="Proteomes" id="UP000056750"/>
    </source>
</evidence>
<evidence type="ECO:0000259" key="1">
    <source>
        <dbReference type="Pfam" id="PF04577"/>
    </source>
</evidence>
<accession>A0ABM5YMM6</accession>
<reference evidence="2 3" key="1">
    <citation type="submission" date="2015-12" db="EMBL/GenBank/DDBJ databases">
        <title>Intraspecies pangenome expansion in the marine bacterium Alteromonas.</title>
        <authorList>
            <person name="Lopez-Perez M."/>
            <person name="Rodriguez-Valera F."/>
        </authorList>
    </citation>
    <scope>NUCLEOTIDE SEQUENCE [LARGE SCALE GENOMIC DNA]</scope>
    <source>
        <strain evidence="2 3">LMG 21861</strain>
    </source>
</reference>
<organism evidence="2 3">
    <name type="scientific">Alteromonas stellipolaris</name>
    <dbReference type="NCBI Taxonomy" id="233316"/>
    <lineage>
        <taxon>Bacteria</taxon>
        <taxon>Pseudomonadati</taxon>
        <taxon>Pseudomonadota</taxon>
        <taxon>Gammaproteobacteria</taxon>
        <taxon>Alteromonadales</taxon>
        <taxon>Alteromonadaceae</taxon>
        <taxon>Alteromonas/Salinimonas group</taxon>
        <taxon>Alteromonas</taxon>
    </lineage>
</organism>
<feature type="domain" description="Glycosyltransferase 61 catalytic" evidence="1">
    <location>
        <begin position="161"/>
        <end position="349"/>
    </location>
</feature>
<name>A0ABM5YMM6_9ALTE</name>
<dbReference type="Proteomes" id="UP000056750">
    <property type="component" value="Chromosome"/>
</dbReference>
<keyword evidence="3" id="KW-1185">Reference proteome</keyword>
<sequence length="412" mass="47180">MSVYKNYIRYPRNENKPKPDSSDFTWGPLTLTNIEKSPRTGSVLLNSVESYKIDNLYDMGRVPPLQGCRSFMDNHLSIEHFVFSTKNVKAIMPSGVLIQESNDESPDAVLEASCYMSLGFFHPDLMNDRTTKWQWLLREGTDFEQSPGRIAWCYHRFYNQYFHWFIDCLPRIWLLKKFDFDYDKVFVGDIANIDFALKSLDAFGIDETSIVYFDEGKNLFFDDLILPVTKVTEQRKIRPSLGDGIHFKGGWSKSYIVELNNRIVQKFAKNDAKHLGFDKIFVGRNDASHRRVENIDEVETLLAKYGFVFIDPGTLSFEDQVTIFHCARKIVGIHGAGMTNILWTNIDSTVDIIEIAVDGLDDPGYRMISEALSLNYRAIAGSPVGNHRAGMAFDDLRVNIIELEAELKNINS</sequence>